<dbReference type="Pfam" id="PF10513">
    <property type="entry name" value="EPL1"/>
    <property type="match status" value="1"/>
</dbReference>
<evidence type="ECO:0000313" key="10">
    <source>
        <dbReference type="EMBL" id="KAJ7630640.1"/>
    </source>
</evidence>
<evidence type="ECO:0000256" key="6">
    <source>
        <dbReference type="ARBA" id="ARBA00025513"/>
    </source>
</evidence>
<evidence type="ECO:0000256" key="1">
    <source>
        <dbReference type="ARBA" id="ARBA00004123"/>
    </source>
</evidence>
<protein>
    <recommendedName>
        <fullName evidence="7">Enhancer of polycomb-like protein</fullName>
    </recommendedName>
</protein>
<evidence type="ECO:0000256" key="4">
    <source>
        <dbReference type="ARBA" id="ARBA00023163"/>
    </source>
</evidence>
<comment type="similarity">
    <text evidence="2 7">Belongs to the enhancer of polycomb family.</text>
</comment>
<accession>A0AAD7FP44</accession>
<evidence type="ECO:0000256" key="8">
    <source>
        <dbReference type="SAM" id="MobiDB-lite"/>
    </source>
</evidence>
<keyword evidence="5 7" id="KW-0539">Nucleus</keyword>
<dbReference type="GO" id="GO:0006357">
    <property type="term" value="P:regulation of transcription by RNA polymerase II"/>
    <property type="evidence" value="ECO:0007669"/>
    <property type="project" value="InterPro"/>
</dbReference>
<feature type="region of interest" description="Disordered" evidence="8">
    <location>
        <begin position="442"/>
        <end position="472"/>
    </location>
</feature>
<evidence type="ECO:0000256" key="5">
    <source>
        <dbReference type="ARBA" id="ARBA00023242"/>
    </source>
</evidence>
<reference evidence="10" key="1">
    <citation type="submission" date="2023-03" db="EMBL/GenBank/DDBJ databases">
        <title>Massive genome expansion in bonnet fungi (Mycena s.s.) driven by repeated elements and novel gene families across ecological guilds.</title>
        <authorList>
            <consortium name="Lawrence Berkeley National Laboratory"/>
            <person name="Harder C.B."/>
            <person name="Miyauchi S."/>
            <person name="Viragh M."/>
            <person name="Kuo A."/>
            <person name="Thoen E."/>
            <person name="Andreopoulos B."/>
            <person name="Lu D."/>
            <person name="Skrede I."/>
            <person name="Drula E."/>
            <person name="Henrissat B."/>
            <person name="Morin E."/>
            <person name="Kohler A."/>
            <person name="Barry K."/>
            <person name="LaButti K."/>
            <person name="Morin E."/>
            <person name="Salamov A."/>
            <person name="Lipzen A."/>
            <person name="Mereny Z."/>
            <person name="Hegedus B."/>
            <person name="Baldrian P."/>
            <person name="Stursova M."/>
            <person name="Weitz H."/>
            <person name="Taylor A."/>
            <person name="Grigoriev I.V."/>
            <person name="Nagy L.G."/>
            <person name="Martin F."/>
            <person name="Kauserud H."/>
        </authorList>
    </citation>
    <scope>NUCLEOTIDE SEQUENCE</scope>
    <source>
        <strain evidence="10">9284</strain>
    </source>
</reference>
<dbReference type="GO" id="GO:0035267">
    <property type="term" value="C:NuA4 histone acetyltransferase complex"/>
    <property type="evidence" value="ECO:0007669"/>
    <property type="project" value="InterPro"/>
</dbReference>
<proteinExistence type="inferred from homology"/>
<dbReference type="Proteomes" id="UP001221142">
    <property type="component" value="Unassembled WGS sequence"/>
</dbReference>
<comment type="subcellular location">
    <subcellularLocation>
        <location evidence="1 7">Nucleus</location>
    </subcellularLocation>
</comment>
<feature type="region of interest" description="Disordered" evidence="8">
    <location>
        <begin position="576"/>
        <end position="669"/>
    </location>
</feature>
<comment type="function">
    <text evidence="6">Component of the NuA4 histone acetyltransferase complex which is involved in transcriptional activation of selected genes principally by acetylation of nucleosomal histone H4 and H2A. The NuA4 complex is also involved in DNA repair. Involved in gene silencing by neighboring heterochromatin, blockage of the silencing spreading along the chromosome, and required for cell cycle progression through G2/M.</text>
</comment>
<feature type="domain" description="Enhancer of polycomb-like N-terminal" evidence="9">
    <location>
        <begin position="67"/>
        <end position="177"/>
    </location>
</feature>
<dbReference type="EMBL" id="JARKIF010000009">
    <property type="protein sequence ID" value="KAJ7630640.1"/>
    <property type="molecule type" value="Genomic_DNA"/>
</dbReference>
<organism evidence="10 11">
    <name type="scientific">Roridomyces roridus</name>
    <dbReference type="NCBI Taxonomy" id="1738132"/>
    <lineage>
        <taxon>Eukaryota</taxon>
        <taxon>Fungi</taxon>
        <taxon>Dikarya</taxon>
        <taxon>Basidiomycota</taxon>
        <taxon>Agaricomycotina</taxon>
        <taxon>Agaricomycetes</taxon>
        <taxon>Agaricomycetidae</taxon>
        <taxon>Agaricales</taxon>
        <taxon>Marasmiineae</taxon>
        <taxon>Mycenaceae</taxon>
        <taxon>Roridomyces</taxon>
    </lineage>
</organism>
<evidence type="ECO:0000259" key="9">
    <source>
        <dbReference type="Pfam" id="PF10513"/>
    </source>
</evidence>
<dbReference type="InterPro" id="IPR019542">
    <property type="entry name" value="Enhancer_polycomb-like_N"/>
</dbReference>
<name>A0AAD7FP44_9AGAR</name>
<dbReference type="PANTHER" id="PTHR14898">
    <property type="entry name" value="ENHANCER OF POLYCOMB"/>
    <property type="match status" value="1"/>
</dbReference>
<evidence type="ECO:0000313" key="11">
    <source>
        <dbReference type="Proteomes" id="UP001221142"/>
    </source>
</evidence>
<evidence type="ECO:0000256" key="7">
    <source>
        <dbReference type="RuleBase" id="RU361124"/>
    </source>
</evidence>
<evidence type="ECO:0000256" key="3">
    <source>
        <dbReference type="ARBA" id="ARBA00023015"/>
    </source>
</evidence>
<keyword evidence="3 7" id="KW-0805">Transcription regulation</keyword>
<keyword evidence="11" id="KW-1185">Reference proteome</keyword>
<dbReference type="InterPro" id="IPR024943">
    <property type="entry name" value="Enhancer_polycomb"/>
</dbReference>
<dbReference type="AlphaFoldDB" id="A0AAD7FP44"/>
<sequence>MAPRIPPPKKNRARCGVKYALRIIKGDLVGSEAPEDYDDDPEESQSLMVADVDIHEGREHHLVDALSANLTIPTPKTFTNTVSNYQELYPANKWKDPVSYLQTTRTVEESCTNGLLDHQYTYYIDEIDAQWLDKNNQDARGEGTSAQGANTKYKQAEMGVPFSISQDEFELVMGLFEMFTDQQQVVACICYTALQLNVPLSGRRGLCVLRMFLFGTLVPKYVFVSCTPAWIPAPALLLRIARTVFSHWKYRRSLVQGRLQPGLNHDESDFLNESYVCFRRRDNKPVRKTRAGQLVNHAEKLAQLDLNLSQALDIAKALLNRETLKESFAAQSQSVWNVRKSLVDLISTSPSLHNKADESILIEKPKKKRTTKPSLPKVKVVLPSTPGFSAAARCAEVQQEIIRSVHEESLKHQHHVDAVDDPYQAPFVPRAEKHWFPLRPEDEKRVRDGGSPCSPGFNTPLPLLREQSDDEEEEDMIRRLESRWRFDADDSPPLEQPRELVDEYDTKFLVARLTGNTNKEALLITDAAIVLPPGSDGRERTVLPFLLNAASVADTLGKQCMPYIKERWGLDVLIPPTSSHQRPLPYSRPTAAQPIPRSPSVSTPAPRMQENIPVPSSHTSVPRPSPRSYITNPALPRNPNPIGMAPPRDADKPAGALVRSPSHPLQNNGVRTAIPAHVASASRVTRPSPLAVES</sequence>
<dbReference type="GO" id="GO:0005634">
    <property type="term" value="C:nucleus"/>
    <property type="evidence" value="ECO:0007669"/>
    <property type="project" value="UniProtKB-SubCell"/>
</dbReference>
<comment type="caution">
    <text evidence="10">The sequence shown here is derived from an EMBL/GenBank/DDBJ whole genome shotgun (WGS) entry which is preliminary data.</text>
</comment>
<evidence type="ECO:0000256" key="2">
    <source>
        <dbReference type="ARBA" id="ARBA00008035"/>
    </source>
</evidence>
<keyword evidence="4 7" id="KW-0804">Transcription</keyword>
<gene>
    <name evidence="10" type="ORF">FB45DRAFT_916155</name>
</gene>